<feature type="domain" description="Antitoxin Xre-like helix-turn-helix" evidence="2">
    <location>
        <begin position="34"/>
        <end position="93"/>
    </location>
</feature>
<dbReference type="EMBL" id="CP007014">
    <property type="protein sequence ID" value="AHG41157.1"/>
    <property type="molecule type" value="Genomic_DNA"/>
</dbReference>
<dbReference type="InterPro" id="IPR046847">
    <property type="entry name" value="Xre-like_HTH"/>
</dbReference>
<proteinExistence type="predicted"/>
<organism evidence="3 4">
    <name type="scientific">Pseudomonas syringae CC1557</name>
    <dbReference type="NCBI Taxonomy" id="1357279"/>
    <lineage>
        <taxon>Bacteria</taxon>
        <taxon>Pseudomonadati</taxon>
        <taxon>Pseudomonadota</taxon>
        <taxon>Gammaproteobacteria</taxon>
        <taxon>Pseudomonadales</taxon>
        <taxon>Pseudomonadaceae</taxon>
        <taxon>Pseudomonas</taxon>
        <taxon>Pseudomonas syringae</taxon>
    </lineage>
</organism>
<sequence>MVSLATPLPERRRASAGFWLLALQLSQCSEAQRLANIQAGFAPGWVRAMRDAFTMGPRQMESLFNLSTSTLERRQRQQQSLDAIASERLDRVAMVASHALRVFETPERAGHWMITLNVALGGRTPLQACETGIGTAQAHRALATLESA</sequence>
<reference evidence="3 4" key="1">
    <citation type="submission" date="2013-12" db="EMBL/GenBank/DDBJ databases">
        <title>Interactions Between Genome Architecture and Virulence Genes in Pseudomonas syringae, strain CC1557 as a model.</title>
        <authorList>
            <person name="Baltrus D."/>
            <person name="Hockett K."/>
            <person name="Karlsrud E."/>
            <person name="Dougherty K."/>
            <person name="Nishimura M."/>
        </authorList>
    </citation>
    <scope>NUCLEOTIDE SEQUENCE [LARGE SCALE GENOMIC DNA]</scope>
    <source>
        <strain evidence="3 4">CC1557</strain>
    </source>
</reference>
<dbReference type="eggNOG" id="COG5642">
    <property type="taxonomic scope" value="Bacteria"/>
</dbReference>
<dbReference type="Proteomes" id="UP000019089">
    <property type="component" value="Chromosome"/>
</dbReference>
<dbReference type="GO" id="GO:0003677">
    <property type="term" value="F:DNA binding"/>
    <property type="evidence" value="ECO:0007669"/>
    <property type="project" value="InterPro"/>
</dbReference>
<evidence type="ECO:0000313" key="3">
    <source>
        <dbReference type="EMBL" id="AHG41157.1"/>
    </source>
</evidence>
<dbReference type="Pfam" id="PF20432">
    <property type="entry name" value="Xre-like-HTH"/>
    <property type="match status" value="1"/>
</dbReference>
<evidence type="ECO:0000313" key="4">
    <source>
        <dbReference type="Proteomes" id="UP000019089"/>
    </source>
</evidence>
<feature type="domain" description="Antitoxin Xre/MbcA/ParS-like toxin-binding" evidence="1">
    <location>
        <begin position="99"/>
        <end position="145"/>
    </location>
</feature>
<protein>
    <submittedName>
        <fullName evidence="3">Uncharacterized protein</fullName>
    </submittedName>
</protein>
<dbReference type="KEGG" id="psyr:N018_13465"/>
<dbReference type="HOGENOM" id="CLU_109353_4_1_6"/>
<accession>W0MRT9</accession>
<dbReference type="Pfam" id="PF09722">
    <property type="entry name" value="Xre_MbcA_ParS_C"/>
    <property type="match status" value="1"/>
</dbReference>
<dbReference type="AlphaFoldDB" id="W0MRT9"/>
<dbReference type="STRING" id="1357279.N018_13465"/>
<gene>
    <name evidence="3" type="ORF">N018_13465</name>
</gene>
<name>W0MRT9_PSESX</name>
<evidence type="ECO:0000259" key="2">
    <source>
        <dbReference type="Pfam" id="PF20432"/>
    </source>
</evidence>
<dbReference type="InterPro" id="IPR024467">
    <property type="entry name" value="Xre/MbcA/ParS-like_toxin-bd"/>
</dbReference>
<evidence type="ECO:0000259" key="1">
    <source>
        <dbReference type="Pfam" id="PF09722"/>
    </source>
</evidence>